<evidence type="ECO:0000313" key="1">
    <source>
        <dbReference type="EMBL" id="GAI64369.1"/>
    </source>
</evidence>
<comment type="caution">
    <text evidence="1">The sequence shown here is derived from an EMBL/GenBank/DDBJ whole genome shotgun (WGS) entry which is preliminary data.</text>
</comment>
<reference evidence="1" key="1">
    <citation type="journal article" date="2014" name="Front. Microbiol.">
        <title>High frequency of phylogenetically diverse reductive dehalogenase-homologous genes in deep subseafloor sedimentary metagenomes.</title>
        <authorList>
            <person name="Kawai M."/>
            <person name="Futagami T."/>
            <person name="Toyoda A."/>
            <person name="Takaki Y."/>
            <person name="Nishi S."/>
            <person name="Hori S."/>
            <person name="Arai W."/>
            <person name="Tsubouchi T."/>
            <person name="Morono Y."/>
            <person name="Uchiyama I."/>
            <person name="Ito T."/>
            <person name="Fujiyama A."/>
            <person name="Inagaki F."/>
            <person name="Takami H."/>
        </authorList>
    </citation>
    <scope>NUCLEOTIDE SEQUENCE</scope>
    <source>
        <strain evidence="1">Expedition CK06-06</strain>
    </source>
</reference>
<accession>X1S9A4</accession>
<protein>
    <submittedName>
        <fullName evidence="1">Uncharacterized protein</fullName>
    </submittedName>
</protein>
<gene>
    <name evidence="1" type="ORF">S12H4_01934</name>
</gene>
<dbReference type="EMBL" id="BARW01000428">
    <property type="protein sequence ID" value="GAI64369.1"/>
    <property type="molecule type" value="Genomic_DNA"/>
</dbReference>
<dbReference type="AlphaFoldDB" id="X1S9A4"/>
<organism evidence="1">
    <name type="scientific">marine sediment metagenome</name>
    <dbReference type="NCBI Taxonomy" id="412755"/>
    <lineage>
        <taxon>unclassified sequences</taxon>
        <taxon>metagenomes</taxon>
        <taxon>ecological metagenomes</taxon>
    </lineage>
</organism>
<name>X1S9A4_9ZZZZ</name>
<proteinExistence type="predicted"/>
<sequence>MEYKVEKKRAPGREEVEVLGATFEEGKPEGEELGKWKQKLVSRQEKLKYLQTGERYWYGKDWYGSEKRQALSQQSVLP</sequence>